<dbReference type="EMBL" id="AGUE01000055">
    <property type="protein sequence ID" value="EHL01341.1"/>
    <property type="molecule type" value="Genomic_DNA"/>
</dbReference>
<evidence type="ECO:0000313" key="2">
    <source>
        <dbReference type="EMBL" id="EHL01341.1"/>
    </source>
</evidence>
<dbReference type="OrthoDB" id="5153521at2759"/>
<accession>H0EJE8</accession>
<dbReference type="HOGENOM" id="CLU_092479_0_0_1"/>
<organism evidence="2 3">
    <name type="scientific">Glarea lozoyensis (strain ATCC 74030 / MF5533)</name>
    <dbReference type="NCBI Taxonomy" id="1104152"/>
    <lineage>
        <taxon>Eukaryota</taxon>
        <taxon>Fungi</taxon>
        <taxon>Dikarya</taxon>
        <taxon>Ascomycota</taxon>
        <taxon>Pezizomycotina</taxon>
        <taxon>Leotiomycetes</taxon>
        <taxon>Helotiales</taxon>
        <taxon>Helotiaceae</taxon>
        <taxon>Glarea</taxon>
    </lineage>
</organism>
<dbReference type="Proteomes" id="UP000005446">
    <property type="component" value="Unassembled WGS sequence"/>
</dbReference>
<keyword evidence="3" id="KW-1185">Reference proteome</keyword>
<dbReference type="InParanoid" id="H0EJE8"/>
<feature type="compositionally biased region" description="Acidic residues" evidence="1">
    <location>
        <begin position="215"/>
        <end position="224"/>
    </location>
</feature>
<dbReference type="AlphaFoldDB" id="H0EJE8"/>
<feature type="compositionally biased region" description="Basic residues" evidence="1">
    <location>
        <begin position="197"/>
        <end position="206"/>
    </location>
</feature>
<feature type="region of interest" description="Disordered" evidence="1">
    <location>
        <begin position="1"/>
        <end position="30"/>
    </location>
</feature>
<feature type="region of interest" description="Disordered" evidence="1">
    <location>
        <begin position="195"/>
        <end position="224"/>
    </location>
</feature>
<proteinExistence type="predicted"/>
<gene>
    <name evidence="2" type="ORF">M7I_2674</name>
</gene>
<reference evidence="2 3" key="1">
    <citation type="journal article" date="2012" name="Eukaryot. Cell">
        <title>Genome sequence of the fungus Glarea lozoyensis: the first genome sequence of a species from the Helotiaceae family.</title>
        <authorList>
            <person name="Youssar L."/>
            <person name="Gruening B.A."/>
            <person name="Erxleben A."/>
            <person name="Guenther S."/>
            <person name="Huettel W."/>
        </authorList>
    </citation>
    <scope>NUCLEOTIDE SEQUENCE [LARGE SCALE GENOMIC DNA]</scope>
    <source>
        <strain evidence="3">ATCC 74030 / MF5533</strain>
    </source>
</reference>
<name>H0EJE8_GLAL7</name>
<sequence>MSTTTSPVAPVQTRDIRSASVAYKRDKDHSTKWARGVRPIAGHQYEYPEPNSYGELVFTGKVRPDARHPFIGEKDHRSPKANYLGAEDISSLANRRYSHKVDTFHESNDHTTNPLSKSLLSMLPQHMNNATPAISTREPDTLFSYDTRGPTPGQKASRVALGGLIEQAEQKWIAEQTEKIIRGEYEVLDAQGEKTVLKKGKRSPKQKPKEVQPVVDEDDGFELV</sequence>
<evidence type="ECO:0000313" key="3">
    <source>
        <dbReference type="Proteomes" id="UP000005446"/>
    </source>
</evidence>
<protein>
    <submittedName>
        <fullName evidence="2">Uncharacterized protein</fullName>
    </submittedName>
</protein>
<comment type="caution">
    <text evidence="2">The sequence shown here is derived from an EMBL/GenBank/DDBJ whole genome shotgun (WGS) entry which is preliminary data.</text>
</comment>
<evidence type="ECO:0000256" key="1">
    <source>
        <dbReference type="SAM" id="MobiDB-lite"/>
    </source>
</evidence>